<evidence type="ECO:0000256" key="1">
    <source>
        <dbReference type="SAM" id="MobiDB-lite"/>
    </source>
</evidence>
<name>A0A4V4HS20_9ACTN</name>
<reference evidence="4" key="1">
    <citation type="submission" date="2019-04" db="EMBL/GenBank/DDBJ databases">
        <title>Nocardioides xinjiangensis sp. nov.</title>
        <authorList>
            <person name="Liu S."/>
        </authorList>
    </citation>
    <scope>NUCLEOTIDE SEQUENCE [LARGE SCALE GENOMIC DNA]</scope>
    <source>
        <strain evidence="4">18</strain>
    </source>
</reference>
<dbReference type="Proteomes" id="UP000308760">
    <property type="component" value="Unassembled WGS sequence"/>
</dbReference>
<evidence type="ECO:0000256" key="2">
    <source>
        <dbReference type="SAM" id="Phobius"/>
    </source>
</evidence>
<keyword evidence="2" id="KW-1133">Transmembrane helix</keyword>
<evidence type="ECO:0000313" key="3">
    <source>
        <dbReference type="EMBL" id="THV39696.1"/>
    </source>
</evidence>
<dbReference type="AlphaFoldDB" id="A0A4V4HS20"/>
<sequence>MNDQYRLTDAPPPAPPEPRRRTSPVDKLLWVALIVGAVFNSGFQMAGDEMLAIPFGAVTVVAGIALIVRFIRGRSTR</sequence>
<feature type="region of interest" description="Disordered" evidence="1">
    <location>
        <begin position="1"/>
        <end position="22"/>
    </location>
</feature>
<comment type="caution">
    <text evidence="3">The sequence shown here is derived from an EMBL/GenBank/DDBJ whole genome shotgun (WGS) entry which is preliminary data.</text>
</comment>
<keyword evidence="2" id="KW-0812">Transmembrane</keyword>
<keyword evidence="4" id="KW-1185">Reference proteome</keyword>
<dbReference type="EMBL" id="STGY01000064">
    <property type="protein sequence ID" value="THV39696.1"/>
    <property type="molecule type" value="Genomic_DNA"/>
</dbReference>
<feature type="transmembrane region" description="Helical" evidence="2">
    <location>
        <begin position="52"/>
        <end position="71"/>
    </location>
</feature>
<proteinExistence type="predicted"/>
<reference evidence="3 4" key="2">
    <citation type="submission" date="2019-05" db="EMBL/GenBank/DDBJ databases">
        <title>Glycomyces buryatensis sp. nov.</title>
        <authorList>
            <person name="Nikitina E."/>
        </authorList>
    </citation>
    <scope>NUCLEOTIDE SEQUENCE [LARGE SCALE GENOMIC DNA]</scope>
    <source>
        <strain evidence="3 4">18</strain>
    </source>
</reference>
<protein>
    <submittedName>
        <fullName evidence="3">Uncharacterized protein</fullName>
    </submittedName>
</protein>
<gene>
    <name evidence="3" type="ORF">FAB82_17105</name>
</gene>
<accession>A0A4V4HS20</accession>
<evidence type="ECO:0000313" key="4">
    <source>
        <dbReference type="Proteomes" id="UP000308760"/>
    </source>
</evidence>
<dbReference type="RefSeq" id="WP_136535753.1">
    <property type="nucleotide sequence ID" value="NZ_STGY01000064.1"/>
</dbReference>
<organism evidence="3 4">
    <name type="scientific">Glycomyces buryatensis</name>
    <dbReference type="NCBI Taxonomy" id="2570927"/>
    <lineage>
        <taxon>Bacteria</taxon>
        <taxon>Bacillati</taxon>
        <taxon>Actinomycetota</taxon>
        <taxon>Actinomycetes</taxon>
        <taxon>Glycomycetales</taxon>
        <taxon>Glycomycetaceae</taxon>
        <taxon>Glycomyces</taxon>
    </lineage>
</organism>
<keyword evidence="2" id="KW-0472">Membrane</keyword>
<feature type="transmembrane region" description="Helical" evidence="2">
    <location>
        <begin position="28"/>
        <end position="46"/>
    </location>
</feature>